<dbReference type="PRINTS" id="PR00133">
    <property type="entry name" value="GLHYDRLASE3"/>
</dbReference>
<dbReference type="Gene3D" id="3.40.50.1700">
    <property type="entry name" value="Glycoside hydrolase family 3 C-terminal domain"/>
    <property type="match status" value="1"/>
</dbReference>
<dbReference type="Proteomes" id="UP001139534">
    <property type="component" value="Unassembled WGS sequence"/>
</dbReference>
<name>A0A9X1Y5G4_9BACL</name>
<proteinExistence type="inferred from homology"/>
<dbReference type="InterPro" id="IPR036881">
    <property type="entry name" value="Glyco_hydro_3_C_sf"/>
</dbReference>
<protein>
    <submittedName>
        <fullName evidence="6">Glycoside hydrolase family 3 C-terminal domain-containing protein</fullName>
    </submittedName>
</protein>
<dbReference type="EMBL" id="JALPRK010000008">
    <property type="protein sequence ID" value="MCK8487657.1"/>
    <property type="molecule type" value="Genomic_DNA"/>
</dbReference>
<sequence>MSKSMLGVPLEGFAEYSRIAAAEGGVLLKNENAMLPIRKDEIVSVFGRSQIDTYRSGTGSGGAVNVPYVVSILDGLRANPRIQVNAQLAGQYEQWIAENPFDNGGGGWAAEPWCQQEMPLTDEIVAEAKKVTNKAVIIIGRTAGEDKDNADTEGSYRLTEQERLNLETVTRHFEQVAVLMNVANVIDMSWINDPVHQGRIRAVMFVWQGGMIGGHAVADLLSGDVTPSGKLPDTVAYHIEDYPSTANFGSEVRNLYEEDIYIGYRYFETFCPDKVLFPFGYGLSYTSFAWNVQGVKLEGTGPAARLEVEVAVTNTGTEFAGKEVIQLYYEAPQGQLGKPVRALGAFAKTKLLQPGETEVLSLQLPVRRMASYDDGGFTGNKSCYVLEAGDYELHVGNSIRSTERVAVNGKAAFQLAELAVVERLEEAAAPTEHFSRLKPGNRKPDGTYTIVREETPRRTISLKERIESRLPEAYPQTGNRGLVLKDVQAGKASLEEFVAQLSDADLATIVRGEGMSSPKVTPGTASAFGGVGDNLLEYGIPVASAADGPSGIRMDSGLKATQLPIGTLLASSWDVVLVESLYVLEGQELLQNEIDTLLGPGINIHRHPLNGRNFEYFSEDPYLTGCFAAAMTRGIKKGGSSATVKHFAGNNQEQARSKVDAVVSERALREIYLKGFEMTVKEGEATSIMTSYNPVNGHWAASNYDLNTTILRKEWGYEGIVMTDWWAVMNDCVEGGPADAKNTSFMVRAQNDLYMVVNNNGAEINSLGDNTLEALANGTLTVGELQRCAINICRFLMNAPVFAREPKSADEIRSIQAVQDDKLVVGEGTEVYTLFRTESTKVLANAQTAVVKVREAGVYTVAAHIRYEAMNLSQSACNLLLNGELLTTVQTNGTFGKWVTQKQLRIELAEGDYELKFDYIKPGLEIGWIEFMS</sequence>
<dbReference type="Pfam" id="PF01915">
    <property type="entry name" value="Glyco_hydro_3_C"/>
    <property type="match status" value="1"/>
</dbReference>
<dbReference type="InterPro" id="IPR017853">
    <property type="entry name" value="GH"/>
</dbReference>
<dbReference type="Gene3D" id="2.60.120.260">
    <property type="entry name" value="Galactose-binding domain-like"/>
    <property type="match status" value="1"/>
</dbReference>
<dbReference type="PROSITE" id="PS00775">
    <property type="entry name" value="GLYCOSYL_HYDROL_F3"/>
    <property type="match status" value="1"/>
</dbReference>
<keyword evidence="4" id="KW-0326">Glycosidase</keyword>
<dbReference type="InterPro" id="IPR026891">
    <property type="entry name" value="Fn3-like"/>
</dbReference>
<dbReference type="SUPFAM" id="SSF52279">
    <property type="entry name" value="Beta-D-glucan exohydrolase, C-terminal domain"/>
    <property type="match status" value="1"/>
</dbReference>
<dbReference type="Pfam" id="PF00933">
    <property type="entry name" value="Glyco_hydro_3"/>
    <property type="match status" value="1"/>
</dbReference>
<dbReference type="GO" id="GO:0005975">
    <property type="term" value="P:carbohydrate metabolic process"/>
    <property type="evidence" value="ECO:0007669"/>
    <property type="project" value="InterPro"/>
</dbReference>
<dbReference type="InterPro" id="IPR001764">
    <property type="entry name" value="Glyco_hydro_3_N"/>
</dbReference>
<dbReference type="GO" id="GO:0004553">
    <property type="term" value="F:hydrolase activity, hydrolyzing O-glycosyl compounds"/>
    <property type="evidence" value="ECO:0007669"/>
    <property type="project" value="InterPro"/>
</dbReference>
<dbReference type="Pfam" id="PF14310">
    <property type="entry name" value="Fn3-like"/>
    <property type="match status" value="1"/>
</dbReference>
<dbReference type="InterPro" id="IPR019800">
    <property type="entry name" value="Glyco_hydro_3_AS"/>
</dbReference>
<dbReference type="RefSeq" id="WP_248551752.1">
    <property type="nucleotide sequence ID" value="NZ_JALPRK010000008.1"/>
</dbReference>
<evidence type="ECO:0000313" key="6">
    <source>
        <dbReference type="EMBL" id="MCK8487657.1"/>
    </source>
</evidence>
<comment type="similarity">
    <text evidence="1 4">Belongs to the glycosyl hydrolase 3 family.</text>
</comment>
<accession>A0A9X1Y5G4</accession>
<gene>
    <name evidence="6" type="ORF">M0651_10775</name>
</gene>
<dbReference type="SUPFAM" id="SSF51445">
    <property type="entry name" value="(Trans)glycosidases"/>
    <property type="match status" value="1"/>
</dbReference>
<dbReference type="Gene3D" id="3.20.20.300">
    <property type="entry name" value="Glycoside hydrolase, family 3, N-terminal domain"/>
    <property type="match status" value="1"/>
</dbReference>
<keyword evidence="2 4" id="KW-0378">Hydrolase</keyword>
<evidence type="ECO:0000259" key="5">
    <source>
        <dbReference type="SMART" id="SM01217"/>
    </source>
</evidence>
<keyword evidence="3" id="KW-0119">Carbohydrate metabolism</keyword>
<evidence type="ECO:0000256" key="2">
    <source>
        <dbReference type="ARBA" id="ARBA00022801"/>
    </source>
</evidence>
<dbReference type="InterPro" id="IPR002772">
    <property type="entry name" value="Glyco_hydro_3_C"/>
</dbReference>
<dbReference type="PANTHER" id="PTHR42715:SF10">
    <property type="entry name" value="BETA-GLUCOSIDASE"/>
    <property type="match status" value="1"/>
</dbReference>
<organism evidence="6 7">
    <name type="scientific">Paenibacillus mellifer</name>
    <dbReference type="NCBI Taxonomy" id="2937794"/>
    <lineage>
        <taxon>Bacteria</taxon>
        <taxon>Bacillati</taxon>
        <taxon>Bacillota</taxon>
        <taxon>Bacilli</taxon>
        <taxon>Bacillales</taxon>
        <taxon>Paenibacillaceae</taxon>
        <taxon>Paenibacillus</taxon>
    </lineage>
</organism>
<dbReference type="InterPro" id="IPR036962">
    <property type="entry name" value="Glyco_hydro_3_N_sf"/>
</dbReference>
<keyword evidence="7" id="KW-1185">Reference proteome</keyword>
<dbReference type="AlphaFoldDB" id="A0A9X1Y5G4"/>
<evidence type="ECO:0000313" key="7">
    <source>
        <dbReference type="Proteomes" id="UP001139534"/>
    </source>
</evidence>
<reference evidence="6" key="1">
    <citation type="submission" date="2022-04" db="EMBL/GenBank/DDBJ databases">
        <authorList>
            <person name="Seo M.-J."/>
        </authorList>
    </citation>
    <scope>NUCLEOTIDE SEQUENCE</scope>
    <source>
        <strain evidence="6">MBLB2552</strain>
    </source>
</reference>
<feature type="domain" description="Fibronectin type III-like" evidence="5">
    <location>
        <begin position="323"/>
        <end position="399"/>
    </location>
</feature>
<dbReference type="SMART" id="SM01217">
    <property type="entry name" value="Fn3_like"/>
    <property type="match status" value="1"/>
</dbReference>
<dbReference type="InterPro" id="IPR013783">
    <property type="entry name" value="Ig-like_fold"/>
</dbReference>
<dbReference type="PANTHER" id="PTHR42715">
    <property type="entry name" value="BETA-GLUCOSIDASE"/>
    <property type="match status" value="1"/>
</dbReference>
<evidence type="ECO:0000256" key="4">
    <source>
        <dbReference type="RuleBase" id="RU361161"/>
    </source>
</evidence>
<comment type="caution">
    <text evidence="6">The sequence shown here is derived from an EMBL/GenBank/DDBJ whole genome shotgun (WGS) entry which is preliminary data.</text>
</comment>
<evidence type="ECO:0000256" key="1">
    <source>
        <dbReference type="ARBA" id="ARBA00005336"/>
    </source>
</evidence>
<evidence type="ECO:0000256" key="3">
    <source>
        <dbReference type="ARBA" id="ARBA00023277"/>
    </source>
</evidence>
<dbReference type="Gene3D" id="2.60.40.10">
    <property type="entry name" value="Immunoglobulins"/>
    <property type="match status" value="1"/>
</dbReference>
<dbReference type="InterPro" id="IPR050288">
    <property type="entry name" value="Cellulose_deg_GH3"/>
</dbReference>